<name>A0A3E3IZ80_9FIRM</name>
<evidence type="ECO:0000313" key="4">
    <source>
        <dbReference type="Proteomes" id="UP000261166"/>
    </source>
</evidence>
<keyword evidence="1" id="KW-0472">Membrane</keyword>
<sequence>MGVYPEDINGGNIHMICKKCGAQIDDKSVFCIHCGTKVEAEKPLKAEDSANQDISAEALKCRKCGNSLPAGTKFCPNCGTKTGALKKQGLIGIICGCVALVLVVTVIMVININARKSPIEGVSKKIYAQGMQYLEDMNAEAVKEEVAEFIADNPDVKMNEIAGRLTDISFKLDLGKRPTDSELAFNEAVNKIWEVTCVCHAQEALLETITKDMDSDSVQIASLIYKDIISEQKDKLQDAVDALESAEDLEDLNSVCEKADTIFTDSKNDK</sequence>
<organism evidence="3 4">
    <name type="scientific">Eisenbergiella massiliensis</name>
    <dbReference type="NCBI Taxonomy" id="1720294"/>
    <lineage>
        <taxon>Bacteria</taxon>
        <taxon>Bacillati</taxon>
        <taxon>Bacillota</taxon>
        <taxon>Clostridia</taxon>
        <taxon>Lachnospirales</taxon>
        <taxon>Lachnospiraceae</taxon>
        <taxon>Eisenbergiella</taxon>
    </lineage>
</organism>
<comment type="caution">
    <text evidence="3">The sequence shown here is derived from an EMBL/GenBank/DDBJ whole genome shotgun (WGS) entry which is preliminary data.</text>
</comment>
<keyword evidence="1" id="KW-1133">Transmembrane helix</keyword>
<feature type="domain" description="DZANK-type" evidence="2">
    <location>
        <begin position="17"/>
        <end position="79"/>
    </location>
</feature>
<dbReference type="Proteomes" id="UP000261166">
    <property type="component" value="Unassembled WGS sequence"/>
</dbReference>
<dbReference type="InterPro" id="IPR025874">
    <property type="entry name" value="DZR"/>
</dbReference>
<dbReference type="Pfam" id="PF12773">
    <property type="entry name" value="DZR"/>
    <property type="match status" value="1"/>
</dbReference>
<protein>
    <submittedName>
        <fullName evidence="3">Zinc ribbon domain-containing protein</fullName>
    </submittedName>
</protein>
<evidence type="ECO:0000259" key="2">
    <source>
        <dbReference type="Pfam" id="PF12773"/>
    </source>
</evidence>
<reference evidence="3 4" key="1">
    <citation type="submission" date="2018-08" db="EMBL/GenBank/DDBJ databases">
        <title>A genome reference for cultivated species of the human gut microbiota.</title>
        <authorList>
            <person name="Zou Y."/>
            <person name="Xue W."/>
            <person name="Luo G."/>
        </authorList>
    </citation>
    <scope>NUCLEOTIDE SEQUENCE [LARGE SCALE GENOMIC DNA]</scope>
    <source>
        <strain evidence="3 4">AF26-4BH</strain>
    </source>
</reference>
<feature type="transmembrane region" description="Helical" evidence="1">
    <location>
        <begin position="90"/>
        <end position="110"/>
    </location>
</feature>
<dbReference type="AlphaFoldDB" id="A0A3E3IZ80"/>
<evidence type="ECO:0000313" key="3">
    <source>
        <dbReference type="EMBL" id="RGE72394.1"/>
    </source>
</evidence>
<dbReference type="EMBL" id="QVLU01000006">
    <property type="protein sequence ID" value="RGE72394.1"/>
    <property type="molecule type" value="Genomic_DNA"/>
</dbReference>
<gene>
    <name evidence="3" type="ORF">DWY69_08560</name>
</gene>
<keyword evidence="1" id="KW-0812">Transmembrane</keyword>
<evidence type="ECO:0000256" key="1">
    <source>
        <dbReference type="SAM" id="Phobius"/>
    </source>
</evidence>
<proteinExistence type="predicted"/>
<accession>A0A3E3IZ80</accession>